<dbReference type="AlphaFoldDB" id="A0A916MUH7"/>
<dbReference type="InterPro" id="IPR036663">
    <property type="entry name" value="Fumarylacetoacetase_C_sf"/>
</dbReference>
<keyword evidence="4" id="KW-1185">Reference proteome</keyword>
<dbReference type="PANTHER" id="PTHR11820">
    <property type="entry name" value="ACYLPYRUVASE"/>
    <property type="match status" value="1"/>
</dbReference>
<dbReference type="GO" id="GO:0046872">
    <property type="term" value="F:metal ion binding"/>
    <property type="evidence" value="ECO:0007669"/>
    <property type="project" value="UniProtKB-KW"/>
</dbReference>
<organism evidence="3 4">
    <name type="scientific">Cupriavidus yeoncheonensis</name>
    <dbReference type="NCBI Taxonomy" id="1462994"/>
    <lineage>
        <taxon>Bacteria</taxon>
        <taxon>Pseudomonadati</taxon>
        <taxon>Pseudomonadota</taxon>
        <taxon>Betaproteobacteria</taxon>
        <taxon>Burkholderiales</taxon>
        <taxon>Burkholderiaceae</taxon>
        <taxon>Cupriavidus</taxon>
    </lineage>
</organism>
<evidence type="ECO:0000313" key="4">
    <source>
        <dbReference type="Proteomes" id="UP000672934"/>
    </source>
</evidence>
<accession>A0A916MUH7</accession>
<dbReference type="SUPFAM" id="SSF56529">
    <property type="entry name" value="FAH"/>
    <property type="match status" value="1"/>
</dbReference>
<dbReference type="Gene3D" id="3.90.850.10">
    <property type="entry name" value="Fumarylacetoacetase-like, C-terminal domain"/>
    <property type="match status" value="1"/>
</dbReference>
<evidence type="ECO:0000259" key="2">
    <source>
        <dbReference type="Pfam" id="PF01557"/>
    </source>
</evidence>
<dbReference type="GO" id="GO:0003824">
    <property type="term" value="F:catalytic activity"/>
    <property type="evidence" value="ECO:0007669"/>
    <property type="project" value="InterPro"/>
</dbReference>
<comment type="caution">
    <text evidence="3">The sequence shown here is derived from an EMBL/GenBank/DDBJ whole genome shotgun (WGS) entry which is preliminary data.</text>
</comment>
<dbReference type="EMBL" id="CAJPUY010000005">
    <property type="protein sequence ID" value="CAG2137093.1"/>
    <property type="molecule type" value="Genomic_DNA"/>
</dbReference>
<reference evidence="3" key="1">
    <citation type="submission" date="2021-03" db="EMBL/GenBank/DDBJ databases">
        <authorList>
            <person name="Peeters C."/>
        </authorList>
    </citation>
    <scope>NUCLEOTIDE SEQUENCE</scope>
    <source>
        <strain evidence="3">LMG 31506</strain>
    </source>
</reference>
<gene>
    <name evidence="3" type="primary">yisK_1</name>
    <name evidence="3" type="ORF">LMG31506_01782</name>
</gene>
<dbReference type="Proteomes" id="UP000672934">
    <property type="component" value="Unassembled WGS sequence"/>
</dbReference>
<name>A0A916MUH7_9BURK</name>
<sequence>MKNFRIGRYEIDGRIVVGQPSGDYVDVVSEEDALARVLSKGVSACQPLRRVPAAEARVVAPIDPSARVFAIAVNYVAHGAEAKTAPPSRPLMFYKAPSNFVDPGECMAPNRDLVTKFDYEGEVGVVIGLPCKNATLENALDFVSGVCALNDGSARNLGKVALGKTEPATAFWPDWTAGKSHDDSSAVGPTISCDPEVLKALRDRTLTVTTRLNGEIVQHAGMDEMVFSTEEIIVALSSYMTLLPGDIIATGTPAGVGFARGRFLQAGDELSFEVSGLDVLNVGVA</sequence>
<keyword evidence="1" id="KW-0479">Metal-binding</keyword>
<dbReference type="InterPro" id="IPR011234">
    <property type="entry name" value="Fumarylacetoacetase-like_C"/>
</dbReference>
<feature type="domain" description="Fumarylacetoacetase-like C-terminal" evidence="2">
    <location>
        <begin position="68"/>
        <end position="281"/>
    </location>
</feature>
<evidence type="ECO:0000256" key="1">
    <source>
        <dbReference type="ARBA" id="ARBA00022723"/>
    </source>
</evidence>
<proteinExistence type="predicted"/>
<dbReference type="Pfam" id="PF01557">
    <property type="entry name" value="FAA_hydrolase"/>
    <property type="match status" value="1"/>
</dbReference>
<protein>
    <recommendedName>
        <fullName evidence="2">Fumarylacetoacetase-like C-terminal domain-containing protein</fullName>
    </recommendedName>
</protein>
<evidence type="ECO:0000313" key="3">
    <source>
        <dbReference type="EMBL" id="CAG2137093.1"/>
    </source>
</evidence>